<evidence type="ECO:0000259" key="1">
    <source>
        <dbReference type="Pfam" id="PF20167"/>
    </source>
</evidence>
<dbReference type="HOGENOM" id="CLU_029307_2_0_1"/>
<proteinExistence type="predicted"/>
<sequence length="216" mass="23515">MPSQNESIIRHAKAACLGCIMEKTRINLGMIIASKIHMSAKQSQTSLSFPVLITELCKRARVPRDATKNVELAVTTSTSIRKIETEYLKDQTEKKQKEAVATSSISAEASLPTPALGLQLAQSANYRIANIESSIPGMIQVALDNAVRPLSTTIDALEAKIVVCEHYQGAIEEVTSLKTAITELKKDVDYLKSTDISKIFGTVEVPDEPKMPQTAT</sequence>
<reference evidence="2" key="2">
    <citation type="submission" date="2015-06" db="UniProtKB">
        <authorList>
            <consortium name="EnsemblPlants"/>
        </authorList>
    </citation>
    <scope>IDENTIFICATION</scope>
    <source>
        <strain evidence="2">DM1-3 516 R44</strain>
    </source>
</reference>
<dbReference type="Gramene" id="PGSC0003DMT400096123">
    <property type="protein sequence ID" value="PGSC0003DMT400096123"/>
    <property type="gene ID" value="PGSC0003DMG400045694"/>
</dbReference>
<dbReference type="PaxDb" id="4113-PGSC0003DMT400096123"/>
<dbReference type="AlphaFoldDB" id="M1DXR6"/>
<dbReference type="PANTHER" id="PTHR33180:SF31">
    <property type="entry name" value="POLYPROTEIN PROTEIN"/>
    <property type="match status" value="1"/>
</dbReference>
<dbReference type="InterPro" id="IPR046796">
    <property type="entry name" value="Transposase_32_dom"/>
</dbReference>
<accession>M1DXR6</accession>
<organism evidence="2 3">
    <name type="scientific">Solanum tuberosum</name>
    <name type="common">Potato</name>
    <dbReference type="NCBI Taxonomy" id="4113"/>
    <lineage>
        <taxon>Eukaryota</taxon>
        <taxon>Viridiplantae</taxon>
        <taxon>Streptophyta</taxon>
        <taxon>Embryophyta</taxon>
        <taxon>Tracheophyta</taxon>
        <taxon>Spermatophyta</taxon>
        <taxon>Magnoliopsida</taxon>
        <taxon>eudicotyledons</taxon>
        <taxon>Gunneridae</taxon>
        <taxon>Pentapetalae</taxon>
        <taxon>asterids</taxon>
        <taxon>lamiids</taxon>
        <taxon>Solanales</taxon>
        <taxon>Solanaceae</taxon>
        <taxon>Solanoideae</taxon>
        <taxon>Solaneae</taxon>
        <taxon>Solanum</taxon>
    </lineage>
</organism>
<dbReference type="InParanoid" id="M1DXR6"/>
<protein>
    <recommendedName>
        <fullName evidence="1">Putative plant transposon protein domain-containing protein</fullName>
    </recommendedName>
</protein>
<keyword evidence="3" id="KW-1185">Reference proteome</keyword>
<dbReference type="PANTHER" id="PTHR33180">
    <property type="entry name" value="PHOTOSYSTEM II CP43 REACTION CENTER PROTEIN"/>
    <property type="match status" value="1"/>
</dbReference>
<feature type="domain" description="Putative plant transposon protein" evidence="1">
    <location>
        <begin position="1"/>
        <end position="63"/>
    </location>
</feature>
<name>M1DXR6_SOLTU</name>
<dbReference type="EnsemblPlants" id="PGSC0003DMT400096123">
    <property type="protein sequence ID" value="PGSC0003DMT400096123"/>
    <property type="gene ID" value="PGSC0003DMG400045694"/>
</dbReference>
<evidence type="ECO:0000313" key="2">
    <source>
        <dbReference type="EnsemblPlants" id="PGSC0003DMT400096123"/>
    </source>
</evidence>
<dbReference type="Pfam" id="PF20167">
    <property type="entry name" value="Transposase_32"/>
    <property type="match status" value="1"/>
</dbReference>
<dbReference type="Proteomes" id="UP000011115">
    <property type="component" value="Unassembled WGS sequence"/>
</dbReference>
<reference evidence="3" key="1">
    <citation type="journal article" date="2011" name="Nature">
        <title>Genome sequence and analysis of the tuber crop potato.</title>
        <authorList>
            <consortium name="The Potato Genome Sequencing Consortium"/>
        </authorList>
    </citation>
    <scope>NUCLEOTIDE SEQUENCE [LARGE SCALE GENOMIC DNA]</scope>
    <source>
        <strain evidence="3">cv. DM1-3 516 R44</strain>
    </source>
</reference>
<evidence type="ECO:0000313" key="3">
    <source>
        <dbReference type="Proteomes" id="UP000011115"/>
    </source>
</evidence>